<feature type="transmembrane region" description="Helical" evidence="1">
    <location>
        <begin position="29"/>
        <end position="49"/>
    </location>
</feature>
<dbReference type="InterPro" id="IPR043128">
    <property type="entry name" value="Rev_trsase/Diguanyl_cyclase"/>
</dbReference>
<dbReference type="EMBL" id="JBHSRI010000025">
    <property type="protein sequence ID" value="MFC6040833.1"/>
    <property type="molecule type" value="Genomic_DNA"/>
</dbReference>
<dbReference type="Proteomes" id="UP001596170">
    <property type="component" value="Unassembled WGS sequence"/>
</dbReference>
<keyword evidence="4" id="KW-1185">Reference proteome</keyword>
<dbReference type="GO" id="GO:0052621">
    <property type="term" value="F:diguanylate cyclase activity"/>
    <property type="evidence" value="ECO:0007669"/>
    <property type="project" value="UniProtKB-EC"/>
</dbReference>
<dbReference type="InterPro" id="IPR029787">
    <property type="entry name" value="Nucleotide_cyclase"/>
</dbReference>
<dbReference type="SMART" id="SM00267">
    <property type="entry name" value="GGDEF"/>
    <property type="match status" value="1"/>
</dbReference>
<name>A0ABW1LCI6_9BACL</name>
<keyword evidence="1" id="KW-1133">Transmembrane helix</keyword>
<dbReference type="NCBIfam" id="TIGR00254">
    <property type="entry name" value="GGDEF"/>
    <property type="match status" value="1"/>
</dbReference>
<keyword evidence="3" id="KW-0548">Nucleotidyltransferase</keyword>
<keyword evidence="1" id="KW-0812">Transmembrane</keyword>
<evidence type="ECO:0000259" key="2">
    <source>
        <dbReference type="PROSITE" id="PS50887"/>
    </source>
</evidence>
<evidence type="ECO:0000313" key="3">
    <source>
        <dbReference type="EMBL" id="MFC6040833.1"/>
    </source>
</evidence>
<dbReference type="CDD" id="cd01949">
    <property type="entry name" value="GGDEF"/>
    <property type="match status" value="1"/>
</dbReference>
<dbReference type="InterPro" id="IPR050469">
    <property type="entry name" value="Diguanylate_Cyclase"/>
</dbReference>
<gene>
    <name evidence="3" type="ORF">ACFPYN_15510</name>
</gene>
<feature type="transmembrane region" description="Helical" evidence="1">
    <location>
        <begin position="7"/>
        <end position="23"/>
    </location>
</feature>
<dbReference type="RefSeq" id="WP_377735401.1">
    <property type="nucleotide sequence ID" value="NZ_JBHSRI010000025.1"/>
</dbReference>
<comment type="caution">
    <text evidence="3">The sequence shown here is derived from an EMBL/GenBank/DDBJ whole genome shotgun (WGS) entry which is preliminary data.</text>
</comment>
<dbReference type="Pfam" id="PF00990">
    <property type="entry name" value="GGDEF"/>
    <property type="match status" value="1"/>
</dbReference>
<accession>A0ABW1LCI6</accession>
<dbReference type="PANTHER" id="PTHR45138">
    <property type="entry name" value="REGULATORY COMPONENTS OF SENSORY TRANSDUCTION SYSTEM"/>
    <property type="match status" value="1"/>
</dbReference>
<dbReference type="SUPFAM" id="SSF55073">
    <property type="entry name" value="Nucleotide cyclase"/>
    <property type="match status" value="1"/>
</dbReference>
<sequence length="221" mass="25744">MQYKGRFYALGIVILFNILRYYYQKYFDFPNQFNYLILAPLFLLIPWWAGKQYDLAKFYSEIDPLTNTYNRRIVKEHFLRLENKVKKENGRIGIVMIDINNFKGYNDTYGHDKGDQLLVEFAALLKQHASKHDLVARWGGDEFLLIVPNITENFKTTYIAGLHNEFKKVQFIESTTIKASVGIAVYPKNGETLETLINAADIEMYNSKKAMKNNSLETVLT</sequence>
<dbReference type="Gene3D" id="3.30.70.270">
    <property type="match status" value="1"/>
</dbReference>
<evidence type="ECO:0000256" key="1">
    <source>
        <dbReference type="SAM" id="Phobius"/>
    </source>
</evidence>
<protein>
    <submittedName>
        <fullName evidence="3">GGDEF domain-containing protein</fullName>
        <ecNumber evidence="3">2.7.7.65</ecNumber>
    </submittedName>
</protein>
<dbReference type="InterPro" id="IPR000160">
    <property type="entry name" value="GGDEF_dom"/>
</dbReference>
<feature type="domain" description="GGDEF" evidence="2">
    <location>
        <begin position="90"/>
        <end position="221"/>
    </location>
</feature>
<organism evidence="3 4">
    <name type="scientific">Paenisporosarcina macmurdoensis</name>
    <dbReference type="NCBI Taxonomy" id="212659"/>
    <lineage>
        <taxon>Bacteria</taxon>
        <taxon>Bacillati</taxon>
        <taxon>Bacillota</taxon>
        <taxon>Bacilli</taxon>
        <taxon>Bacillales</taxon>
        <taxon>Caryophanaceae</taxon>
        <taxon>Paenisporosarcina</taxon>
    </lineage>
</organism>
<reference evidence="4" key="1">
    <citation type="journal article" date="2019" name="Int. J. Syst. Evol. Microbiol.">
        <title>The Global Catalogue of Microorganisms (GCM) 10K type strain sequencing project: providing services to taxonomists for standard genome sequencing and annotation.</title>
        <authorList>
            <consortium name="The Broad Institute Genomics Platform"/>
            <consortium name="The Broad Institute Genome Sequencing Center for Infectious Disease"/>
            <person name="Wu L."/>
            <person name="Ma J."/>
        </authorList>
    </citation>
    <scope>NUCLEOTIDE SEQUENCE [LARGE SCALE GENOMIC DNA]</scope>
    <source>
        <strain evidence="4">CCUG 54527</strain>
    </source>
</reference>
<dbReference type="PROSITE" id="PS50887">
    <property type="entry name" value="GGDEF"/>
    <property type="match status" value="1"/>
</dbReference>
<dbReference type="EC" id="2.7.7.65" evidence="3"/>
<keyword evidence="3" id="KW-0808">Transferase</keyword>
<keyword evidence="1" id="KW-0472">Membrane</keyword>
<evidence type="ECO:0000313" key="4">
    <source>
        <dbReference type="Proteomes" id="UP001596170"/>
    </source>
</evidence>
<proteinExistence type="predicted"/>
<dbReference type="PANTHER" id="PTHR45138:SF9">
    <property type="entry name" value="DIGUANYLATE CYCLASE DGCM-RELATED"/>
    <property type="match status" value="1"/>
</dbReference>